<name>A0AAV7K0N8_9METZ</name>
<feature type="domain" description="DNA2/NAM7 helicase helicase" evidence="7">
    <location>
        <begin position="1662"/>
        <end position="1733"/>
    </location>
</feature>
<dbReference type="GO" id="GO:0003723">
    <property type="term" value="F:RNA binding"/>
    <property type="evidence" value="ECO:0007669"/>
    <property type="project" value="UniProtKB-KW"/>
</dbReference>
<dbReference type="GO" id="GO:0005524">
    <property type="term" value="F:ATP binding"/>
    <property type="evidence" value="ECO:0007669"/>
    <property type="project" value="UniProtKB-KW"/>
</dbReference>
<reference evidence="9 10" key="1">
    <citation type="journal article" date="2023" name="BMC Biol.">
        <title>The compact genome of the sponge Oopsacas minuta (Hexactinellida) is lacking key metazoan core genes.</title>
        <authorList>
            <person name="Santini S."/>
            <person name="Schenkelaars Q."/>
            <person name="Jourda C."/>
            <person name="Duchesne M."/>
            <person name="Belahbib H."/>
            <person name="Rocher C."/>
            <person name="Selva M."/>
            <person name="Riesgo A."/>
            <person name="Vervoort M."/>
            <person name="Leys S.P."/>
            <person name="Kodjabachian L."/>
            <person name="Le Bivic A."/>
            <person name="Borchiellini C."/>
            <person name="Claverie J.M."/>
            <person name="Renard E."/>
        </authorList>
    </citation>
    <scope>NUCLEOTIDE SEQUENCE [LARGE SCALE GENOMIC DNA]</scope>
    <source>
        <strain evidence="9">SPO-2</strain>
    </source>
</reference>
<evidence type="ECO:0000256" key="2">
    <source>
        <dbReference type="ARBA" id="ARBA00022801"/>
    </source>
</evidence>
<evidence type="ECO:0000313" key="9">
    <source>
        <dbReference type="EMBL" id="KAI6654778.1"/>
    </source>
</evidence>
<feature type="domain" description="RDRP core" evidence="6">
    <location>
        <begin position="247"/>
        <end position="752"/>
    </location>
</feature>
<dbReference type="CDD" id="cd18808">
    <property type="entry name" value="SF1_C_Upf1"/>
    <property type="match status" value="1"/>
</dbReference>
<evidence type="ECO:0000256" key="3">
    <source>
        <dbReference type="ARBA" id="ARBA00022806"/>
    </source>
</evidence>
<dbReference type="Pfam" id="PF13087">
    <property type="entry name" value="AAA_12"/>
    <property type="match status" value="1"/>
</dbReference>
<sequence length="2061" mass="236153">MSRIILCGANSVGKTTLAQDWCSMNKNYQICCKVRRDVMVEHKISSEDIHNSLRSCKKIFFKLQRLIFEEQYRRESQLGDALYICSRGPEPLVDAFLENSRKADILSEQEIVKKCLDRYRASLVVLLCPLENAPEHEILPDSTKTMPISLFEEQKRFTKGLHDTMTTFGIPYMYMDERDREKRVEILKLAVEGTVPIPIEQFMDQRCLSFFLDTGTKRRATFPPPLLPLPKQGKEDRVRTFDLNPGEILLSYPPMDSFQTNRMVDRYGEDNFVLLQFHSKLPNSYIRDVLRKGVYVNGDEFQFLGCSSSGLKGRKCYLLKGNIEDVRVVLEQCGNFSKIKMVSKRLKRISQLFSVAMKTGVMVPDDKVEDIEDIETSGGNFTDGCGLVGLNLASKLAKGCNALIECPEDGVPTVFQIRFLGCKGILTKSPHIDTDSMKVRKSMRKFSSGTEPFPEVWVCEHSRPYSYGHLNKQYIMLLSGLGIRDEVFLTKQADYLKALESMLIDPSFAITILNWRNRPDLAAFVAERETFAEFRREDIQNQLRYIRSKLILKLEKLSIPILDSRTLFGVCDPLNLMEYGECFIRISVQGKPQTLHPGTKVTVGKNPCYLLGDVRVLTAVDHPELNHLIDCMVFPVKGRSPHSAEIAGSDLDGDQYFVCWDKDLIPPHTVEPYDYPSVEAHPSDTVTREMMIDYFSGQKNMMGKINDYYEYWADIEGPGCFQCEQLGAWFSRSVDSSKTGDIVRIPRHLIPPQRERKSDKVWVRMQEIAADCKERLSGDTADEILENSSSAYVIEEDFIRNLLENTKRGISEYKLFSLLYKWCDAQKISRDERREKLIELSDYINFGLLTMKEREEAIQLGIPVANVMNALSKSRLLNKEMLQPFYLDIPTCGWKFYFRGSTANLDWRHIFYAMTSYPETLLVLKLPYYGERLAFHLIGTFEDGESIIPKGSIISYFFSPPFGYNLRYVTECDYNLNLTPHMIQIYRSDVRNTFLWLKNECRSDSGSEYDRISIDLTRFKRTIRRVDKHPLILKLNFHSVEVFVKSNNIEDTVYFDILETDQVEHIVTTGIESSDILEELPSDSEEEREEVDPSKYTPYAPETSLLALKEFAKKGDSVNFRKVITIIPSPTPEIPQFPRTLLTEEILSLLTNMVIHQSHRKTSESTIEDLYAIFKSDHIAIPSAKDLLFLFTCLSKLQLFDMATQLSDKLISKVDLSGIAQYFDTIFHWEWWCFLSLNLACELSDKLYLISCKLDAGKKPAENTQNTDDFETNPDLLQNLAVAANDDPPPLEEIELNNYKRYYAYLMLKHLLEETPGREENEKVKDTEDSVCMLRVLHSEDRRVNVEIDSSSSSSNEEENEETVPVKQVKKKKKKKSKTWKACFSRINKVTSNKFSIGSFVKIRLMNRLATTHSGEPIALGSISVYHKSPADIIVDILEPVPEAIKRAARLKKGFWCLTLLGNITSFKRSSKALQNLYTPGILSILTSPQAFPPTIAPKDYEVDFLAVSPDPVELPDKSTPIHNPYHSYKGCTACERRDKTRYNQSQENAIQAALTQRLILIHGPPGTGKTFVACEIVHQLFHEMNKQPDKDEKCKILVAAETNNAVDNLTYNLVKLNMRVVRVGNKNQIGKHLHDYSLAHQVEMKRIQLGQDKKGEYQCPKLKKEILNSVDIIATTCTGAGDNDLKTLQFSCILIDEATQAIEPVSLISIAKSCKKLILIGDPKQLAPILPSNRESRGHTCPVEVPRFEALCETLFHRLHKNIKTYFLDEQHRMHPYIADFPSKVFYSGKLKTAVRKEDRIAPKLGFMTSNKPIVFIDVDHPEHRTGSSIRNEREADIIVDIIKQLTGLAKYKDTEIAILTPYTAQVKCLKEKLALVSKVEVSSIDAFQGKEKEVIVFSTVRNNDNGVLGFTDSPYRINVLLTRAKCGLIGVGNRDTLRGSNIWSEWTFQHTLLTVREFYENATVNVNEDDEIPNQNNNNSRRGTRSRGRPQGYQNSSRDRNLTHVHQRHRPNIGCFVSDTLRSHRRFRDNYREDIHWRDVPVDYYKTPRKSEDKDWEKN</sequence>
<keyword evidence="2" id="KW-0378">Hydrolase</keyword>
<keyword evidence="10" id="KW-1185">Reference proteome</keyword>
<gene>
    <name evidence="9" type="ORF">LOD99_2657</name>
</gene>
<evidence type="ECO:0000259" key="7">
    <source>
        <dbReference type="Pfam" id="PF13086"/>
    </source>
</evidence>
<dbReference type="SUPFAM" id="SSF52540">
    <property type="entry name" value="P-loop containing nucleoside triphosphate hydrolases"/>
    <property type="match status" value="1"/>
</dbReference>
<dbReference type="InterPro" id="IPR007855">
    <property type="entry name" value="RDRP"/>
</dbReference>
<dbReference type="InterPro" id="IPR041679">
    <property type="entry name" value="DNA2/NAM7-like_C"/>
</dbReference>
<comment type="caution">
    <text evidence="9">The sequence shown here is derived from an EMBL/GenBank/DDBJ whole genome shotgun (WGS) entry which is preliminary data.</text>
</comment>
<dbReference type="EMBL" id="JAKMXF010000221">
    <property type="protein sequence ID" value="KAI6654778.1"/>
    <property type="molecule type" value="Genomic_DNA"/>
</dbReference>
<keyword evidence="4" id="KW-0067">ATP-binding</keyword>
<keyword evidence="3" id="KW-0347">Helicase</keyword>
<dbReference type="GO" id="GO:0016787">
    <property type="term" value="F:hydrolase activity"/>
    <property type="evidence" value="ECO:0007669"/>
    <property type="project" value="UniProtKB-KW"/>
</dbReference>
<dbReference type="GO" id="GO:0031380">
    <property type="term" value="C:nuclear RNA-directed RNA polymerase complex"/>
    <property type="evidence" value="ECO:0007669"/>
    <property type="project" value="TreeGrafter"/>
</dbReference>
<feature type="region of interest" description="Disordered" evidence="5">
    <location>
        <begin position="1345"/>
        <end position="1371"/>
    </location>
</feature>
<evidence type="ECO:0000256" key="1">
    <source>
        <dbReference type="ARBA" id="ARBA00022741"/>
    </source>
</evidence>
<accession>A0AAV7K0N8</accession>
<dbReference type="Pfam" id="PF13086">
    <property type="entry name" value="AAA_11"/>
    <property type="match status" value="2"/>
</dbReference>
<dbReference type="GO" id="GO:0003968">
    <property type="term" value="F:RNA-directed RNA polymerase activity"/>
    <property type="evidence" value="ECO:0007669"/>
    <property type="project" value="UniProtKB-KW"/>
</dbReference>
<feature type="domain" description="DNA2/NAM7 helicase-like C-terminal" evidence="8">
    <location>
        <begin position="1754"/>
        <end position="1936"/>
    </location>
</feature>
<feature type="region of interest" description="Disordered" evidence="5">
    <location>
        <begin position="1968"/>
        <end position="2007"/>
    </location>
</feature>
<dbReference type="InterPro" id="IPR047187">
    <property type="entry name" value="SF1_C_Upf1"/>
</dbReference>
<proteinExistence type="predicted"/>
<evidence type="ECO:0000259" key="6">
    <source>
        <dbReference type="Pfam" id="PF05183"/>
    </source>
</evidence>
<dbReference type="PANTHER" id="PTHR23079:SF55">
    <property type="entry name" value="RNA-DIRECTED RNA POLYMERASE"/>
    <property type="match status" value="1"/>
</dbReference>
<evidence type="ECO:0000313" key="10">
    <source>
        <dbReference type="Proteomes" id="UP001165289"/>
    </source>
</evidence>
<dbReference type="Proteomes" id="UP001165289">
    <property type="component" value="Unassembled WGS sequence"/>
</dbReference>
<evidence type="ECO:0000256" key="5">
    <source>
        <dbReference type="SAM" id="MobiDB-lite"/>
    </source>
</evidence>
<protein>
    <submittedName>
        <fullName evidence="9">Regulator of nonsense transcripts 1</fullName>
    </submittedName>
</protein>
<dbReference type="InterPro" id="IPR027417">
    <property type="entry name" value="P-loop_NTPase"/>
</dbReference>
<evidence type="ECO:0000259" key="8">
    <source>
        <dbReference type="Pfam" id="PF13087"/>
    </source>
</evidence>
<feature type="region of interest" description="Disordered" evidence="5">
    <location>
        <begin position="1077"/>
        <end position="1096"/>
    </location>
</feature>
<organism evidence="9 10">
    <name type="scientific">Oopsacas minuta</name>
    <dbReference type="NCBI Taxonomy" id="111878"/>
    <lineage>
        <taxon>Eukaryota</taxon>
        <taxon>Metazoa</taxon>
        <taxon>Porifera</taxon>
        <taxon>Hexactinellida</taxon>
        <taxon>Hexasterophora</taxon>
        <taxon>Lyssacinosida</taxon>
        <taxon>Leucopsacidae</taxon>
        <taxon>Oopsacas</taxon>
    </lineage>
</organism>
<dbReference type="GO" id="GO:0004386">
    <property type="term" value="F:helicase activity"/>
    <property type="evidence" value="ECO:0007669"/>
    <property type="project" value="UniProtKB-KW"/>
</dbReference>
<keyword evidence="1" id="KW-0547">Nucleotide-binding</keyword>
<evidence type="ECO:0000256" key="4">
    <source>
        <dbReference type="ARBA" id="ARBA00022840"/>
    </source>
</evidence>
<dbReference type="GO" id="GO:0005694">
    <property type="term" value="C:chromosome"/>
    <property type="evidence" value="ECO:0007669"/>
    <property type="project" value="UniProtKB-ARBA"/>
</dbReference>
<dbReference type="InterPro" id="IPR041677">
    <property type="entry name" value="DNA2/NAM7_AAA_11"/>
</dbReference>
<dbReference type="Gene3D" id="3.40.50.300">
    <property type="entry name" value="P-loop containing nucleotide triphosphate hydrolases"/>
    <property type="match status" value="3"/>
</dbReference>
<dbReference type="FunFam" id="3.40.50.300:FF:000326">
    <property type="entry name" value="P-loop containing nucleoside triphosphate hydrolase"/>
    <property type="match status" value="1"/>
</dbReference>
<dbReference type="InterPro" id="IPR057596">
    <property type="entry name" value="RDRP_core"/>
</dbReference>
<dbReference type="PANTHER" id="PTHR23079">
    <property type="entry name" value="RNA-DEPENDENT RNA POLYMERASE"/>
    <property type="match status" value="1"/>
</dbReference>
<dbReference type="Pfam" id="PF05183">
    <property type="entry name" value="RdRP"/>
    <property type="match status" value="1"/>
</dbReference>
<feature type="compositionally biased region" description="Acidic residues" evidence="5">
    <location>
        <begin position="1077"/>
        <end position="1090"/>
    </location>
</feature>
<dbReference type="GO" id="GO:0030422">
    <property type="term" value="P:siRNA processing"/>
    <property type="evidence" value="ECO:0007669"/>
    <property type="project" value="TreeGrafter"/>
</dbReference>
<feature type="domain" description="DNA2/NAM7 helicase helicase" evidence="7">
    <location>
        <begin position="1543"/>
        <end position="1648"/>
    </location>
</feature>